<evidence type="ECO:0000256" key="2">
    <source>
        <dbReference type="ARBA" id="ARBA00022692"/>
    </source>
</evidence>
<dbReference type="EMBL" id="BAFF01000001">
    <property type="protein sequence ID" value="GAB50488.1"/>
    <property type="molecule type" value="Genomic_DNA"/>
</dbReference>
<gene>
    <name evidence="6" type="ORF">EH105704_01_04980</name>
</gene>
<protein>
    <recommendedName>
        <fullName evidence="8">Aquaporin Z</fullName>
    </recommendedName>
</protein>
<keyword evidence="3 5" id="KW-1133">Transmembrane helix</keyword>
<reference evidence="6 7" key="1">
    <citation type="submission" date="2012-02" db="EMBL/GenBank/DDBJ databases">
        <title>Whole genome shotgun sequence of Escherichia hermannii NBRC 105704.</title>
        <authorList>
            <person name="Yoshida I."/>
            <person name="Hosoyama A."/>
            <person name="Tsuchikane K."/>
            <person name="Katsumata H."/>
            <person name="Yamazaki S."/>
            <person name="Fujita N."/>
        </authorList>
    </citation>
    <scope>NUCLEOTIDE SEQUENCE [LARGE SCALE GENOMIC DNA]</scope>
    <source>
        <strain evidence="6 7">NBRC 105704</strain>
    </source>
</reference>
<evidence type="ECO:0000256" key="1">
    <source>
        <dbReference type="ARBA" id="ARBA00004141"/>
    </source>
</evidence>
<dbReference type="SUPFAM" id="SSF81338">
    <property type="entry name" value="Aquaporin-like"/>
    <property type="match status" value="1"/>
</dbReference>
<dbReference type="GO" id="GO:0016020">
    <property type="term" value="C:membrane"/>
    <property type="evidence" value="ECO:0007669"/>
    <property type="project" value="UniProtKB-SubCell"/>
</dbReference>
<dbReference type="InterPro" id="IPR023271">
    <property type="entry name" value="Aquaporin-like"/>
</dbReference>
<evidence type="ECO:0000313" key="7">
    <source>
        <dbReference type="Proteomes" id="UP000010297"/>
    </source>
</evidence>
<dbReference type="Gene3D" id="1.20.1080.10">
    <property type="entry name" value="Glycerol uptake facilitator protein"/>
    <property type="match status" value="1"/>
</dbReference>
<evidence type="ECO:0000256" key="4">
    <source>
        <dbReference type="ARBA" id="ARBA00023136"/>
    </source>
</evidence>
<name>H5UX57_ATLHE</name>
<comment type="subcellular location">
    <subcellularLocation>
        <location evidence="1">Membrane</location>
        <topology evidence="1">Multi-pass membrane protein</topology>
    </subcellularLocation>
</comment>
<dbReference type="Proteomes" id="UP000010297">
    <property type="component" value="Unassembled WGS sequence"/>
</dbReference>
<dbReference type="eggNOG" id="COG0580">
    <property type="taxonomic scope" value="Bacteria"/>
</dbReference>
<proteinExistence type="predicted"/>
<organism evidence="6 7">
    <name type="scientific">Atlantibacter hermannii NBRC 105704</name>
    <dbReference type="NCBI Taxonomy" id="1115512"/>
    <lineage>
        <taxon>Bacteria</taxon>
        <taxon>Pseudomonadati</taxon>
        <taxon>Pseudomonadota</taxon>
        <taxon>Gammaproteobacteria</taxon>
        <taxon>Enterobacterales</taxon>
        <taxon>Enterobacteriaceae</taxon>
        <taxon>Atlantibacter</taxon>
    </lineage>
</organism>
<keyword evidence="4 5" id="KW-0472">Membrane</keyword>
<sequence>MLSGFITGVILTRAFLIIIHAARIKPRRSPSAVALFQGGWALQQVWLFWVMPIIGGVLGGVIYRTLLEKRS</sequence>
<comment type="caution">
    <text evidence="6">The sequence shown here is derived from an EMBL/GenBank/DDBJ whole genome shotgun (WGS) entry which is preliminary data.</text>
</comment>
<evidence type="ECO:0008006" key="8">
    <source>
        <dbReference type="Google" id="ProtNLM"/>
    </source>
</evidence>
<evidence type="ECO:0000256" key="5">
    <source>
        <dbReference type="SAM" id="Phobius"/>
    </source>
</evidence>
<dbReference type="AlphaFoldDB" id="H5UX57"/>
<evidence type="ECO:0000256" key="3">
    <source>
        <dbReference type="ARBA" id="ARBA00022989"/>
    </source>
</evidence>
<keyword evidence="7" id="KW-1185">Reference proteome</keyword>
<feature type="transmembrane region" description="Helical" evidence="5">
    <location>
        <begin position="45"/>
        <end position="66"/>
    </location>
</feature>
<keyword evidence="2 5" id="KW-0812">Transmembrane</keyword>
<accession>H5UX57</accession>
<evidence type="ECO:0000313" key="6">
    <source>
        <dbReference type="EMBL" id="GAB50488.1"/>
    </source>
</evidence>